<evidence type="ECO:0000256" key="7">
    <source>
        <dbReference type="PROSITE-ProRule" id="PRU10141"/>
    </source>
</evidence>
<dbReference type="PROSITE" id="PS00108">
    <property type="entry name" value="PROTEIN_KINASE_ST"/>
    <property type="match status" value="1"/>
</dbReference>
<dbReference type="eggNOG" id="KOG0595">
    <property type="taxonomic scope" value="Eukaryota"/>
</dbReference>
<dbReference type="InterPro" id="IPR017441">
    <property type="entry name" value="Protein_kinase_ATP_BS"/>
</dbReference>
<dbReference type="InterPro" id="IPR012664">
    <property type="entry name" value="CHP02452"/>
</dbReference>
<proteinExistence type="inferred from homology"/>
<keyword evidence="6" id="KW-0853">WD repeat</keyword>
<dbReference type="InterPro" id="IPR019261">
    <property type="entry name" value="PARG_cat_microbial"/>
</dbReference>
<dbReference type="InterPro" id="IPR050660">
    <property type="entry name" value="NEK_Ser/Thr_kinase"/>
</dbReference>
<feature type="compositionally biased region" description="Basic and acidic residues" evidence="8">
    <location>
        <begin position="214"/>
        <end position="223"/>
    </location>
</feature>
<dbReference type="Gene3D" id="3.30.200.20">
    <property type="entry name" value="Phosphorylase Kinase, domain 1"/>
    <property type="match status" value="1"/>
</dbReference>
<dbReference type="GeneID" id="8849710"/>
<dbReference type="PANTHER" id="PTHR43671">
    <property type="entry name" value="SERINE/THREONINE-PROTEIN KINASE NEK"/>
    <property type="match status" value="1"/>
</dbReference>
<dbReference type="OrthoDB" id="10257261at2759"/>
<evidence type="ECO:0000256" key="5">
    <source>
        <dbReference type="ARBA" id="ARBA00022840"/>
    </source>
</evidence>
<dbReference type="PANTHER" id="PTHR43671:SF103">
    <property type="entry name" value="KINASE, PUTATIVE-RELATED"/>
    <property type="match status" value="1"/>
</dbReference>
<evidence type="ECO:0000256" key="4">
    <source>
        <dbReference type="ARBA" id="ARBA00022777"/>
    </source>
</evidence>
<dbReference type="InParanoid" id="D2V3T9"/>
<feature type="domain" description="Protein kinase" evidence="9">
    <location>
        <begin position="646"/>
        <end position="946"/>
    </location>
</feature>
<dbReference type="EMBL" id="GG738851">
    <property type="protein sequence ID" value="EFC48253.1"/>
    <property type="molecule type" value="Genomic_DNA"/>
</dbReference>
<evidence type="ECO:0000256" key="2">
    <source>
        <dbReference type="ARBA" id="ARBA00022679"/>
    </source>
</evidence>
<gene>
    <name evidence="10" type="ORF">NAEGRDRAFT_78449</name>
</gene>
<dbReference type="InterPro" id="IPR000719">
    <property type="entry name" value="Prot_kinase_dom"/>
</dbReference>
<reference evidence="10 11" key="1">
    <citation type="journal article" date="2010" name="Cell">
        <title>The genome of Naegleria gruberi illuminates early eukaryotic versatility.</title>
        <authorList>
            <person name="Fritz-Laylin L.K."/>
            <person name="Prochnik S.E."/>
            <person name="Ginger M.L."/>
            <person name="Dacks J.B."/>
            <person name="Carpenter M.L."/>
            <person name="Field M.C."/>
            <person name="Kuo A."/>
            <person name="Paredez A."/>
            <person name="Chapman J."/>
            <person name="Pham J."/>
            <person name="Shu S."/>
            <person name="Neupane R."/>
            <person name="Cipriano M."/>
            <person name="Mancuso J."/>
            <person name="Tu H."/>
            <person name="Salamov A."/>
            <person name="Lindquist E."/>
            <person name="Shapiro H."/>
            <person name="Lucas S."/>
            <person name="Grigoriev I.V."/>
            <person name="Cande W.Z."/>
            <person name="Fulton C."/>
            <person name="Rokhsar D.S."/>
            <person name="Dawson S.C."/>
        </authorList>
    </citation>
    <scope>NUCLEOTIDE SEQUENCE [LARGE SCALE GENOMIC DNA]</scope>
    <source>
        <strain evidence="10 11">NEG-M</strain>
    </source>
</reference>
<comment type="similarity">
    <text evidence="1">Belongs to the protein kinase superfamily. NEK Ser/Thr protein kinase family. NIMA subfamily.</text>
</comment>
<dbReference type="Pfam" id="PF00069">
    <property type="entry name" value="Pkinase"/>
    <property type="match status" value="1"/>
</dbReference>
<dbReference type="RefSeq" id="XP_002680997.1">
    <property type="nucleotide sequence ID" value="XM_002680951.1"/>
</dbReference>
<evidence type="ECO:0000313" key="11">
    <source>
        <dbReference type="Proteomes" id="UP000006671"/>
    </source>
</evidence>
<dbReference type="InterPro" id="IPR001680">
    <property type="entry name" value="WD40_rpt"/>
</dbReference>
<keyword evidence="3 7" id="KW-0547">Nucleotide-binding</keyword>
<keyword evidence="11" id="KW-1185">Reference proteome</keyword>
<dbReference type="NCBIfam" id="TIGR02452">
    <property type="entry name" value="TIGR02452 family protein"/>
    <property type="match status" value="1"/>
</dbReference>
<dbReference type="InterPro" id="IPR008271">
    <property type="entry name" value="Ser/Thr_kinase_AS"/>
</dbReference>
<dbReference type="Gene3D" id="1.10.510.10">
    <property type="entry name" value="Transferase(Phosphotransferase) domain 1"/>
    <property type="match status" value="1"/>
</dbReference>
<feature type="region of interest" description="Disordered" evidence="8">
    <location>
        <begin position="151"/>
        <end position="176"/>
    </location>
</feature>
<evidence type="ECO:0000256" key="8">
    <source>
        <dbReference type="SAM" id="MobiDB-lite"/>
    </source>
</evidence>
<evidence type="ECO:0000259" key="9">
    <source>
        <dbReference type="PROSITE" id="PS50011"/>
    </source>
</evidence>
<dbReference type="SUPFAM" id="SSF50978">
    <property type="entry name" value="WD40 repeat-like"/>
    <property type="match status" value="1"/>
</dbReference>
<feature type="binding site" evidence="7">
    <location>
        <position position="675"/>
    </location>
    <ligand>
        <name>ATP</name>
        <dbReference type="ChEBI" id="CHEBI:30616"/>
    </ligand>
</feature>
<evidence type="ECO:0000256" key="3">
    <source>
        <dbReference type="ARBA" id="ARBA00022741"/>
    </source>
</evidence>
<dbReference type="PROSITE" id="PS00107">
    <property type="entry name" value="PROTEIN_KINASE_ATP"/>
    <property type="match status" value="1"/>
</dbReference>
<dbReference type="PROSITE" id="PS50082">
    <property type="entry name" value="WD_REPEATS_2"/>
    <property type="match status" value="2"/>
</dbReference>
<feature type="repeat" description="WD" evidence="6">
    <location>
        <begin position="1092"/>
        <end position="1132"/>
    </location>
</feature>
<evidence type="ECO:0000313" key="10">
    <source>
        <dbReference type="EMBL" id="EFC48253.1"/>
    </source>
</evidence>
<dbReference type="VEuPathDB" id="AmoebaDB:NAEGRDRAFT_78449"/>
<sequence length="1339" mass="153460">MGKNFRNKTLPSANTSHSMASPLQIPFSARTSNQKSPKHYLLPKHYQEIVKYFVSKENTSDLALILLKRLFSPSDWKMYYFDYKEWNENVTECRKDLRKMIQMGTLQSLLRGKYFVEDLTIVPVEQVEEETQIPIHERVFVRKPYVPRKKEEEIVEEEPETKKKKKRKNKKVDPEAEFELTAEELAHDGTFEGFEIMGEEDRPPLDEIIMLNERNLKKDPKKDKKDKKKVTKPTSKKPEEEEEEVFFFDDGIPEKEIPVTTIHLDFNAIKKISSSTELIDCAELESVVQISKKMNTKENQTTKTIFQVVEGDILEAALALKKNSKVNPLVLVSASQNIPGGLYDKGGNTQEEDMCRRTSLALCSADPYRISGRTWFYPLPEFGGIYVNNCLVIRKSKYEGYAFLEKPTNMSMFLLSPIINPPTEKKKLVATENSGDATSEPEYEYFLPAKLTTTMKKKIASYLEVALSKGHDALVLSDFGCVNSHSNPSYHIASLFKEVLMSDLFRDKFKHVLFAITLDTEPDSRLTSIIEDVDESSTVVRQESYEIQKKNNLTIFSKIFNNSESAPTVDEHFKKIKESLILTHKKMSHYLRSTPLLLPSLNSKPSTLLKQLVAKEDSATLYLHPPNIITTTTTESDASETLLDVYKIKQKLGEGSFGQVYLAKIKSTKERLALKRIVTNLSGDETEDETEKIIYENLQEYYTLRDLKDHPAIVKVKDVFLMKDKASQQIGHVSYSMKLYEHGSLFEWITKRKGSNKKMDFRILKSIMIQLCLVLKFIHQKGLLHRDIKPANIFIDYLKTEKTFLPEEYFKEEESSIVVILGDFGTVRKYNEGSMVQTTVGSQMYMSPEILYGENYQVDADVWSLGASLFELATYKPKPIAMMLYKREGPTIKKNLEDALLLNNEYIKTEQDSNDCLEFINLIMDMFTLEVSKRPTIETLLSSPCLKPQLDRVLLITSQYTSQMIQEENELLVKLVEDLKYNVTSTSSQGLKTFMKKNLLATTKDNDGKKNNLLLVASWWSSNLRIFPVAPQNENSPLEISNVPYILELKSDITCEQMMPVSESEVILGLQSGEIVKIRREGSHSFKEISRLNAHKHRLKCFRQLNDQYFASGAYNKSVKIWDLTNLECVQTFKHESGHVFALASTNSSRSIQETSLFSVGADMSIYEWDFEKCLQKREKAHSDEIYSCLYNSNSSILLTGSFKELKGWDKRQHQPIINFSPHSNYINKIVEIEKSYDGQEFRDGNHFITCSNDGFIKLWDVRKLPSNSSTSSTDQECKSFKVNLDAIKTLHVYSNTIFYGTKRGRMGTLDLKTFTSIKTYNAIKGVVGVVDVSSIQML</sequence>
<dbReference type="SUPFAM" id="SSF56112">
    <property type="entry name" value="Protein kinase-like (PK-like)"/>
    <property type="match status" value="1"/>
</dbReference>
<evidence type="ECO:0000256" key="6">
    <source>
        <dbReference type="PROSITE-ProRule" id="PRU00221"/>
    </source>
</evidence>
<dbReference type="InterPro" id="IPR015943">
    <property type="entry name" value="WD40/YVTN_repeat-like_dom_sf"/>
</dbReference>
<keyword evidence="5 7" id="KW-0067">ATP-binding</keyword>
<dbReference type="GO" id="GO:0005524">
    <property type="term" value="F:ATP binding"/>
    <property type="evidence" value="ECO:0007669"/>
    <property type="project" value="UniProtKB-UniRule"/>
</dbReference>
<accession>D2V3T9</accession>
<feature type="region of interest" description="Disordered" evidence="8">
    <location>
        <begin position="212"/>
        <end position="243"/>
    </location>
</feature>
<dbReference type="Pfam" id="PF10021">
    <property type="entry name" value="PARG_cat_microb"/>
    <property type="match status" value="1"/>
</dbReference>
<dbReference type="KEGG" id="ngr:NAEGRDRAFT_78449"/>
<keyword evidence="4 10" id="KW-0418">Kinase</keyword>
<dbReference type="GO" id="GO:0004674">
    <property type="term" value="F:protein serine/threonine kinase activity"/>
    <property type="evidence" value="ECO:0007669"/>
    <property type="project" value="TreeGrafter"/>
</dbReference>
<protein>
    <submittedName>
        <fullName evidence="10">Serine/threonine kinase</fullName>
    </submittedName>
</protein>
<dbReference type="InterPro" id="IPR036322">
    <property type="entry name" value="WD40_repeat_dom_sf"/>
</dbReference>
<name>D2V3T9_NAEGR</name>
<dbReference type="Gene3D" id="2.130.10.10">
    <property type="entry name" value="YVTN repeat-like/Quinoprotein amine dehydrogenase"/>
    <property type="match status" value="1"/>
</dbReference>
<keyword evidence="2" id="KW-0808">Transferase</keyword>
<dbReference type="Gene3D" id="3.40.220.10">
    <property type="entry name" value="Leucine Aminopeptidase, subunit E, domain 1"/>
    <property type="match status" value="1"/>
</dbReference>
<dbReference type="PROSITE" id="PS50011">
    <property type="entry name" value="PROTEIN_KINASE_DOM"/>
    <property type="match status" value="1"/>
</dbReference>
<dbReference type="Pfam" id="PF00400">
    <property type="entry name" value="WD40"/>
    <property type="match status" value="2"/>
</dbReference>
<dbReference type="STRING" id="5762.D2V3T9"/>
<feature type="compositionally biased region" description="Basic residues" evidence="8">
    <location>
        <begin position="224"/>
        <end position="235"/>
    </location>
</feature>
<dbReference type="SMART" id="SM00320">
    <property type="entry name" value="WD40"/>
    <property type="match status" value="4"/>
</dbReference>
<feature type="repeat" description="WD" evidence="6">
    <location>
        <begin position="1244"/>
        <end position="1270"/>
    </location>
</feature>
<dbReference type="Proteomes" id="UP000006671">
    <property type="component" value="Unassembled WGS sequence"/>
</dbReference>
<evidence type="ECO:0000256" key="1">
    <source>
        <dbReference type="ARBA" id="ARBA00010886"/>
    </source>
</evidence>
<dbReference type="InterPro" id="IPR011009">
    <property type="entry name" value="Kinase-like_dom_sf"/>
</dbReference>
<dbReference type="SMART" id="SM00220">
    <property type="entry name" value="S_TKc"/>
    <property type="match status" value="1"/>
</dbReference>
<dbReference type="InterPro" id="IPR043472">
    <property type="entry name" value="Macro_dom-like"/>
</dbReference>
<organism evidence="11">
    <name type="scientific">Naegleria gruberi</name>
    <name type="common">Amoeba</name>
    <dbReference type="NCBI Taxonomy" id="5762"/>
    <lineage>
        <taxon>Eukaryota</taxon>
        <taxon>Discoba</taxon>
        <taxon>Heterolobosea</taxon>
        <taxon>Tetramitia</taxon>
        <taxon>Eutetramitia</taxon>
        <taxon>Vahlkampfiidae</taxon>
        <taxon>Naegleria</taxon>
    </lineage>
</organism>